<feature type="coiled-coil region" evidence="1">
    <location>
        <begin position="421"/>
        <end position="480"/>
    </location>
</feature>
<evidence type="ECO:0000256" key="1">
    <source>
        <dbReference type="SAM" id="Coils"/>
    </source>
</evidence>
<evidence type="ECO:0000313" key="5">
    <source>
        <dbReference type="Proteomes" id="UP000240883"/>
    </source>
</evidence>
<dbReference type="AlphaFoldDB" id="A0A2T2NSZ6"/>
<feature type="transmembrane region" description="Helical" evidence="3">
    <location>
        <begin position="220"/>
        <end position="248"/>
    </location>
</feature>
<reference evidence="4 5" key="1">
    <citation type="journal article" date="2018" name="Front. Microbiol.">
        <title>Genome-Wide Analysis of Corynespora cassiicola Leaf Fall Disease Putative Effectors.</title>
        <authorList>
            <person name="Lopez D."/>
            <person name="Ribeiro S."/>
            <person name="Label P."/>
            <person name="Fumanal B."/>
            <person name="Venisse J.S."/>
            <person name="Kohler A."/>
            <person name="de Oliveira R.R."/>
            <person name="Labutti K."/>
            <person name="Lipzen A."/>
            <person name="Lail K."/>
            <person name="Bauer D."/>
            <person name="Ohm R.A."/>
            <person name="Barry K.W."/>
            <person name="Spatafora J."/>
            <person name="Grigoriev I.V."/>
            <person name="Martin F.M."/>
            <person name="Pujade-Renaud V."/>
        </authorList>
    </citation>
    <scope>NUCLEOTIDE SEQUENCE [LARGE SCALE GENOMIC DNA]</scope>
    <source>
        <strain evidence="4 5">Philippines</strain>
    </source>
</reference>
<accession>A0A2T2NSZ6</accession>
<dbReference type="EMBL" id="KZ678134">
    <property type="protein sequence ID" value="PSN68198.1"/>
    <property type="molecule type" value="Genomic_DNA"/>
</dbReference>
<evidence type="ECO:0000256" key="2">
    <source>
        <dbReference type="SAM" id="MobiDB-lite"/>
    </source>
</evidence>
<keyword evidence="3" id="KW-0472">Membrane</keyword>
<evidence type="ECO:0000313" key="4">
    <source>
        <dbReference type="EMBL" id="PSN68198.1"/>
    </source>
</evidence>
<keyword evidence="5" id="KW-1185">Reference proteome</keyword>
<feature type="compositionally biased region" description="Basic and acidic residues" evidence="2">
    <location>
        <begin position="349"/>
        <end position="360"/>
    </location>
</feature>
<keyword evidence="1" id="KW-0175">Coiled coil</keyword>
<evidence type="ECO:0000256" key="3">
    <source>
        <dbReference type="SAM" id="Phobius"/>
    </source>
</evidence>
<dbReference type="Proteomes" id="UP000240883">
    <property type="component" value="Unassembled WGS sequence"/>
</dbReference>
<keyword evidence="3" id="KW-0812">Transmembrane</keyword>
<sequence>MSHSGLALGLLQHDVLIATGFYLLGPLQASWVPVPTFTLPKTITTVISNTTEEVHTSIFECADILTSALSGVIGSEQDEIEASPSLSAPYVTPQPHWTLGLTTKARSLQNVTKYTSSLYEFFVIPSIKAYGLHTVLFWQRLRKALDNILENLKEQKTLLQRNTRSFIESFLQELKRHIEFLKYSVLRAWRSVYLHVFATTKSISDYVNKPILNDDRKQKLYVIATYLAIVAVAWTLGYPEIKIVHFIFRCYMAFRRLNASKRIKGATFWTIMWARFAMILESLLPFWIWTQLEYVFHASVPIEREPPEFAIDNEVEEAQEDFSTNEDNNIEEEKMIHPSTVDDNSTSLSRKESLGSDREQQVTANANQTKEYGQTPNKNGKFETFSYESGKVTKESASEIRHWKELYDKKEFELRAKVGEAKDLATQLEDSSTNLEKAKDSIEALQNFVLTQEEVHNEKVDEATVALESANSRINNLERQLSDAKK</sequence>
<feature type="compositionally biased region" description="Polar residues" evidence="2">
    <location>
        <begin position="361"/>
        <end position="378"/>
    </location>
</feature>
<gene>
    <name evidence="4" type="ORF">BS50DRAFT_587399</name>
</gene>
<organism evidence="4 5">
    <name type="scientific">Corynespora cassiicola Philippines</name>
    <dbReference type="NCBI Taxonomy" id="1448308"/>
    <lineage>
        <taxon>Eukaryota</taxon>
        <taxon>Fungi</taxon>
        <taxon>Dikarya</taxon>
        <taxon>Ascomycota</taxon>
        <taxon>Pezizomycotina</taxon>
        <taxon>Dothideomycetes</taxon>
        <taxon>Pleosporomycetidae</taxon>
        <taxon>Pleosporales</taxon>
        <taxon>Corynesporascaceae</taxon>
        <taxon>Corynespora</taxon>
    </lineage>
</organism>
<keyword evidence="3" id="KW-1133">Transmembrane helix</keyword>
<name>A0A2T2NSZ6_CORCC</name>
<protein>
    <submittedName>
        <fullName evidence="4">Uncharacterized protein</fullName>
    </submittedName>
</protein>
<proteinExistence type="predicted"/>
<feature type="transmembrane region" description="Helical" evidence="3">
    <location>
        <begin position="268"/>
        <end position="289"/>
    </location>
</feature>
<feature type="region of interest" description="Disordered" evidence="2">
    <location>
        <begin position="324"/>
        <end position="381"/>
    </location>
</feature>